<gene>
    <name evidence="3" type="ORF">UCREL1_2971</name>
</gene>
<evidence type="ECO:0000256" key="1">
    <source>
        <dbReference type="SAM" id="SignalP"/>
    </source>
</evidence>
<reference evidence="4" key="1">
    <citation type="journal article" date="2013" name="Genome Announc.">
        <title>Draft genome sequence of the grapevine dieback fungus Eutypa lata UCR-EL1.</title>
        <authorList>
            <person name="Blanco-Ulate B."/>
            <person name="Rolshausen P.E."/>
            <person name="Cantu D."/>
        </authorList>
    </citation>
    <scope>NUCLEOTIDE SEQUENCE [LARGE SCALE GENOMIC DNA]</scope>
    <source>
        <strain evidence="4">UCR-EL1</strain>
    </source>
</reference>
<dbReference type="STRING" id="1287681.M7TTL3"/>
<dbReference type="Proteomes" id="UP000012174">
    <property type="component" value="Unassembled WGS sequence"/>
</dbReference>
<name>M7TTL3_EUTLA</name>
<evidence type="ECO:0000259" key="2">
    <source>
        <dbReference type="Pfam" id="PF25484"/>
    </source>
</evidence>
<organism evidence="3 4">
    <name type="scientific">Eutypa lata (strain UCR-EL1)</name>
    <name type="common">Grapevine dieback disease fungus</name>
    <name type="synonym">Eutypa armeniacae</name>
    <dbReference type="NCBI Taxonomy" id="1287681"/>
    <lineage>
        <taxon>Eukaryota</taxon>
        <taxon>Fungi</taxon>
        <taxon>Dikarya</taxon>
        <taxon>Ascomycota</taxon>
        <taxon>Pezizomycotina</taxon>
        <taxon>Sordariomycetes</taxon>
        <taxon>Xylariomycetidae</taxon>
        <taxon>Xylariales</taxon>
        <taxon>Diatrypaceae</taxon>
        <taxon>Eutypa</taxon>
    </lineage>
</organism>
<accession>M7TTL3</accession>
<dbReference type="OMA" id="REMDPEN"/>
<dbReference type="InterPro" id="IPR057229">
    <property type="entry name" value="DUF7907"/>
</dbReference>
<feature type="signal peptide" evidence="1">
    <location>
        <begin position="1"/>
        <end position="16"/>
    </location>
</feature>
<evidence type="ECO:0000313" key="4">
    <source>
        <dbReference type="Proteomes" id="UP000012174"/>
    </source>
</evidence>
<dbReference type="OrthoDB" id="3518533at2759"/>
<proteinExistence type="predicted"/>
<sequence length="201" mass="21472">MQRFLITAALLGATLAAPCQKKSDGFNLRVQLNDPTKDLTPSVSGQYLSGLRVSQGSYIAVTSEEPSTYYLNNTEGGATVVHDIIGVYPISLFVQGPTEFDSSYPDEHNVGLVVGSTTKGLQVYPALTGPADGGTYIICPREFVFPSGPSDIVAPRFLYEGEEIPDDCVSVTFVPECATLEPLPDGASWNHDSVTMISCVT</sequence>
<dbReference type="HOGENOM" id="CLU_1235243_0_0_1"/>
<feature type="domain" description="DUF7907" evidence="2">
    <location>
        <begin position="23"/>
        <end position="177"/>
    </location>
</feature>
<dbReference type="KEGG" id="ela:UCREL1_2971"/>
<feature type="chain" id="PRO_5004085918" description="DUF7907 domain-containing protein" evidence="1">
    <location>
        <begin position="17"/>
        <end position="201"/>
    </location>
</feature>
<evidence type="ECO:0000313" key="3">
    <source>
        <dbReference type="EMBL" id="EMR70005.1"/>
    </source>
</evidence>
<keyword evidence="4" id="KW-1185">Reference proteome</keyword>
<dbReference type="Pfam" id="PF25484">
    <property type="entry name" value="DUF7907"/>
    <property type="match status" value="1"/>
</dbReference>
<dbReference type="AlphaFoldDB" id="M7TTL3"/>
<dbReference type="EMBL" id="KB705980">
    <property type="protein sequence ID" value="EMR70005.1"/>
    <property type="molecule type" value="Genomic_DNA"/>
</dbReference>
<dbReference type="eggNOG" id="ENOG502TDFJ">
    <property type="taxonomic scope" value="Eukaryota"/>
</dbReference>
<protein>
    <recommendedName>
        <fullName evidence="2">DUF7907 domain-containing protein</fullName>
    </recommendedName>
</protein>
<keyword evidence="1" id="KW-0732">Signal</keyword>